<reference evidence="1 2" key="1">
    <citation type="submission" date="2024-01" db="EMBL/GenBank/DDBJ databases">
        <authorList>
            <person name="Alioto T."/>
            <person name="Alioto T."/>
            <person name="Gomez Garrido J."/>
        </authorList>
    </citation>
    <scope>NUCLEOTIDE SEQUENCE [LARGE SCALE GENOMIC DNA]</scope>
</reference>
<sequence>MENKELQQWQHQDDRKSTADWSLFSFRAIKRSEAVSARADEKESVERSSFLVEMMMMIVVVVVVELQTEEEEGDGLFLLFTPKPNTS</sequence>
<evidence type="ECO:0000313" key="1">
    <source>
        <dbReference type="EMBL" id="CAK6970266.1"/>
    </source>
</evidence>
<evidence type="ECO:0000313" key="2">
    <source>
        <dbReference type="Proteomes" id="UP001314229"/>
    </source>
</evidence>
<dbReference type="EMBL" id="CAWUFR010000152">
    <property type="protein sequence ID" value="CAK6970266.1"/>
    <property type="molecule type" value="Genomic_DNA"/>
</dbReference>
<name>A0AAV1PEE6_SCOSC</name>
<comment type="caution">
    <text evidence="1">The sequence shown here is derived from an EMBL/GenBank/DDBJ whole genome shotgun (WGS) entry which is preliminary data.</text>
</comment>
<accession>A0AAV1PEE6</accession>
<protein>
    <submittedName>
        <fullName evidence="1">Uncharacterized protein</fullName>
    </submittedName>
</protein>
<organism evidence="1 2">
    <name type="scientific">Scomber scombrus</name>
    <name type="common">Atlantic mackerel</name>
    <name type="synonym">Scomber vernalis</name>
    <dbReference type="NCBI Taxonomy" id="13677"/>
    <lineage>
        <taxon>Eukaryota</taxon>
        <taxon>Metazoa</taxon>
        <taxon>Chordata</taxon>
        <taxon>Craniata</taxon>
        <taxon>Vertebrata</taxon>
        <taxon>Euteleostomi</taxon>
        <taxon>Actinopterygii</taxon>
        <taxon>Neopterygii</taxon>
        <taxon>Teleostei</taxon>
        <taxon>Neoteleostei</taxon>
        <taxon>Acanthomorphata</taxon>
        <taxon>Pelagiaria</taxon>
        <taxon>Scombriformes</taxon>
        <taxon>Scombridae</taxon>
        <taxon>Scomber</taxon>
    </lineage>
</organism>
<keyword evidence="2" id="KW-1185">Reference proteome</keyword>
<dbReference type="Proteomes" id="UP001314229">
    <property type="component" value="Unassembled WGS sequence"/>
</dbReference>
<gene>
    <name evidence="1" type="ORF">FSCOSCO3_A000751</name>
</gene>
<proteinExistence type="predicted"/>
<dbReference type="AlphaFoldDB" id="A0AAV1PEE6"/>